<keyword evidence="2" id="KW-1133">Transmembrane helix</keyword>
<evidence type="ECO:0000259" key="3">
    <source>
        <dbReference type="Pfam" id="PF14257"/>
    </source>
</evidence>
<reference evidence="4 5" key="1">
    <citation type="journal article" date="2016" name="Nat. Commun.">
        <title>Thousands of microbial genomes shed light on interconnected biogeochemical processes in an aquifer system.</title>
        <authorList>
            <person name="Anantharaman K."/>
            <person name="Brown C.T."/>
            <person name="Hug L.A."/>
            <person name="Sharon I."/>
            <person name="Castelle C.J."/>
            <person name="Probst A.J."/>
            <person name="Thomas B.C."/>
            <person name="Singh A."/>
            <person name="Wilkins M.J."/>
            <person name="Karaoz U."/>
            <person name="Brodie E.L."/>
            <person name="Williams K.H."/>
            <person name="Hubbard S.S."/>
            <person name="Banfield J.F."/>
        </authorList>
    </citation>
    <scope>NUCLEOTIDE SEQUENCE [LARGE SCALE GENOMIC DNA]</scope>
</reference>
<organism evidence="4 5">
    <name type="scientific">Candidatus Ryanbacteria bacterium RIFCSPLOWO2_01_FULL_48_26</name>
    <dbReference type="NCBI Taxonomy" id="1802126"/>
    <lineage>
        <taxon>Bacteria</taxon>
        <taxon>Candidatus Ryaniibacteriota</taxon>
    </lineage>
</organism>
<evidence type="ECO:0000256" key="2">
    <source>
        <dbReference type="SAM" id="Phobius"/>
    </source>
</evidence>
<dbReference type="EMBL" id="MHNW01000016">
    <property type="protein sequence ID" value="OGZ53502.1"/>
    <property type="molecule type" value="Genomic_DNA"/>
</dbReference>
<dbReference type="Proteomes" id="UP000179106">
    <property type="component" value="Unassembled WGS sequence"/>
</dbReference>
<dbReference type="InterPro" id="IPR025645">
    <property type="entry name" value="DUF4349"/>
</dbReference>
<feature type="domain" description="DUF4349" evidence="3">
    <location>
        <begin position="95"/>
        <end position="308"/>
    </location>
</feature>
<sequence>MNIIEKLKSQYGTKNVVGGILAVALFLAVVLYFVNPKDRLYQTNESGGVSGGAMGGIVMPSYTGAYGKGEAVRDSFMPPVPGVPPSTPKIPTADRKVIQNGSLDLLVQKAEETILAIGGIAERRNGFVEGSNVYEVSEGVKAGTITIRVPASDFAPAMEEVKKLAVKVKSENTNSQDVTAQFVDLEAQLKNYKAEEEQYRQIMAKAVKIEDVLNVASRLAEVRGRIEQTQGQLNYLSRQVDMSSISVSLTSEAEVQVFGIVWRPLTIVKQAFKSLLESLVQLTNSIIFFVFGLPVLIIEVLLVALVVWLLWKIFKWARRKFFPER</sequence>
<protein>
    <recommendedName>
        <fullName evidence="3">DUF4349 domain-containing protein</fullName>
    </recommendedName>
</protein>
<evidence type="ECO:0000256" key="1">
    <source>
        <dbReference type="SAM" id="Coils"/>
    </source>
</evidence>
<proteinExistence type="predicted"/>
<keyword evidence="2" id="KW-0472">Membrane</keyword>
<feature type="coiled-coil region" evidence="1">
    <location>
        <begin position="175"/>
        <end position="205"/>
    </location>
</feature>
<comment type="caution">
    <text evidence="4">The sequence shown here is derived from an EMBL/GenBank/DDBJ whole genome shotgun (WGS) entry which is preliminary data.</text>
</comment>
<evidence type="ECO:0000313" key="4">
    <source>
        <dbReference type="EMBL" id="OGZ53502.1"/>
    </source>
</evidence>
<gene>
    <name evidence="4" type="ORF">A3B25_02330</name>
</gene>
<evidence type="ECO:0000313" key="5">
    <source>
        <dbReference type="Proteomes" id="UP000179106"/>
    </source>
</evidence>
<dbReference type="AlphaFoldDB" id="A0A1G2GTH6"/>
<dbReference type="STRING" id="1802126.A3B25_02330"/>
<name>A0A1G2GTH6_9BACT</name>
<keyword evidence="1" id="KW-0175">Coiled coil</keyword>
<feature type="transmembrane region" description="Helical" evidence="2">
    <location>
        <begin position="16"/>
        <end position="34"/>
    </location>
</feature>
<keyword evidence="2" id="KW-0812">Transmembrane</keyword>
<feature type="transmembrane region" description="Helical" evidence="2">
    <location>
        <begin position="286"/>
        <end position="311"/>
    </location>
</feature>
<dbReference type="Pfam" id="PF14257">
    <property type="entry name" value="DUF4349"/>
    <property type="match status" value="1"/>
</dbReference>
<accession>A0A1G2GTH6</accession>